<dbReference type="SUPFAM" id="SSF56935">
    <property type="entry name" value="Porins"/>
    <property type="match status" value="2"/>
</dbReference>
<dbReference type="EMBL" id="CP136336">
    <property type="protein sequence ID" value="WOB07263.1"/>
    <property type="molecule type" value="Genomic_DNA"/>
</dbReference>
<gene>
    <name evidence="2" type="ORF">RXV79_20375</name>
</gene>
<sequence length="399" mass="42586">MNRTPRIDRGAIFRLAISIGCLAVVTPAGAQTTTDASPYYIGASLGYTHDSNVNRTRPGSEVADSYLSYGVLGGVNLRFGRQRVFADVDAQVNRYQEISGLNNKSYAVTGGLDWETIETLSGTLRYIARNNLATFSTGAGGIFVSDQQSQQFAATARYGLPSQVTLDIGYDHRLLEVASASDRDFTQDTVSAGVRWAVGGKLTLGAGVRASRGEQQTVPVDETRRRDIDLTATYATGSFSTFNARLSATKETHSLATATDISETTGALSWSYRPTGRFSFNLSATRDTGRESTFSTATAGDGSTDGVAVDSTRLGTTFALDGQYELTGKISLNGNLRQRKGTLGSSGSETFRGYGVGFSYLPTRSVALRCSVGREDRSIGGTTAYEVTITGCTGELTFR</sequence>
<feature type="chain" id="PRO_5045308616" description="Outer membrane beta-barrel protein" evidence="1">
    <location>
        <begin position="31"/>
        <end position="399"/>
    </location>
</feature>
<dbReference type="RefSeq" id="WP_316699935.1">
    <property type="nucleotide sequence ID" value="NZ_CP136336.1"/>
</dbReference>
<accession>A0ABZ0CQK2</accession>
<keyword evidence="3" id="KW-1185">Reference proteome</keyword>
<evidence type="ECO:0000256" key="1">
    <source>
        <dbReference type="SAM" id="SignalP"/>
    </source>
</evidence>
<evidence type="ECO:0008006" key="4">
    <source>
        <dbReference type="Google" id="ProtNLM"/>
    </source>
</evidence>
<reference evidence="2 3" key="1">
    <citation type="submission" date="2023-10" db="EMBL/GenBank/DDBJ databases">
        <title>Bacteria for the degradation of biodegradable plastic PBAT(Polybutylene adipate terephthalate).</title>
        <authorList>
            <person name="Weon H.-Y."/>
            <person name="Yeon J."/>
        </authorList>
    </citation>
    <scope>NUCLEOTIDE SEQUENCE [LARGE SCALE GENOMIC DNA]</scope>
    <source>
        <strain evidence="2 3">SBD 7-3</strain>
    </source>
</reference>
<protein>
    <recommendedName>
        <fullName evidence="4">Outer membrane beta-barrel protein</fullName>
    </recommendedName>
</protein>
<evidence type="ECO:0000313" key="3">
    <source>
        <dbReference type="Proteomes" id="UP001303946"/>
    </source>
</evidence>
<keyword evidence="1" id="KW-0732">Signal</keyword>
<organism evidence="2 3">
    <name type="scientific">Piscinibacter gummiphilus</name>
    <dbReference type="NCBI Taxonomy" id="946333"/>
    <lineage>
        <taxon>Bacteria</taxon>
        <taxon>Pseudomonadati</taxon>
        <taxon>Pseudomonadota</taxon>
        <taxon>Betaproteobacteria</taxon>
        <taxon>Burkholderiales</taxon>
        <taxon>Sphaerotilaceae</taxon>
        <taxon>Piscinibacter</taxon>
    </lineage>
</organism>
<feature type="signal peptide" evidence="1">
    <location>
        <begin position="1"/>
        <end position="30"/>
    </location>
</feature>
<dbReference type="Proteomes" id="UP001303946">
    <property type="component" value="Chromosome"/>
</dbReference>
<proteinExistence type="predicted"/>
<evidence type="ECO:0000313" key="2">
    <source>
        <dbReference type="EMBL" id="WOB07263.1"/>
    </source>
</evidence>
<name>A0ABZ0CQK2_9BURK</name>